<name>A0ABP8GH41_9BACT</name>
<feature type="compositionally biased region" description="Low complexity" evidence="1">
    <location>
        <begin position="201"/>
        <end position="227"/>
    </location>
</feature>
<feature type="region of interest" description="Disordered" evidence="1">
    <location>
        <begin position="71"/>
        <end position="120"/>
    </location>
</feature>
<comment type="caution">
    <text evidence="3">The sequence shown here is derived from an EMBL/GenBank/DDBJ whole genome shotgun (WGS) entry which is preliminary data.</text>
</comment>
<feature type="region of interest" description="Disordered" evidence="1">
    <location>
        <begin position="138"/>
        <end position="252"/>
    </location>
</feature>
<gene>
    <name evidence="3" type="ORF">GCM10023184_11380</name>
</gene>
<evidence type="ECO:0000313" key="3">
    <source>
        <dbReference type="EMBL" id="GAA4324157.1"/>
    </source>
</evidence>
<keyword evidence="2" id="KW-1133">Transmembrane helix</keyword>
<dbReference type="RefSeq" id="WP_345254099.1">
    <property type="nucleotide sequence ID" value="NZ_BAABGY010000005.1"/>
</dbReference>
<feature type="compositionally biased region" description="Low complexity" evidence="1">
    <location>
        <begin position="171"/>
        <end position="186"/>
    </location>
</feature>
<organism evidence="3 4">
    <name type="scientific">Flaviaesturariibacter amylovorans</name>
    <dbReference type="NCBI Taxonomy" id="1084520"/>
    <lineage>
        <taxon>Bacteria</taxon>
        <taxon>Pseudomonadati</taxon>
        <taxon>Bacteroidota</taxon>
        <taxon>Chitinophagia</taxon>
        <taxon>Chitinophagales</taxon>
        <taxon>Chitinophagaceae</taxon>
        <taxon>Flaviaestuariibacter</taxon>
    </lineage>
</organism>
<dbReference type="EMBL" id="BAABGY010000005">
    <property type="protein sequence ID" value="GAA4324157.1"/>
    <property type="molecule type" value="Genomic_DNA"/>
</dbReference>
<keyword evidence="4" id="KW-1185">Reference proteome</keyword>
<accession>A0ABP8GH41</accession>
<evidence type="ECO:0000256" key="1">
    <source>
        <dbReference type="SAM" id="MobiDB-lite"/>
    </source>
</evidence>
<protein>
    <recommendedName>
        <fullName evidence="5">Outer membrane protein beta-barrel domain-containing protein</fullName>
    </recommendedName>
</protein>
<keyword evidence="2" id="KW-0812">Transmembrane</keyword>
<feature type="compositionally biased region" description="Low complexity" evidence="1">
    <location>
        <begin position="73"/>
        <end position="101"/>
    </location>
</feature>
<evidence type="ECO:0008006" key="5">
    <source>
        <dbReference type="Google" id="ProtNLM"/>
    </source>
</evidence>
<reference evidence="4" key="1">
    <citation type="journal article" date="2019" name="Int. J. Syst. Evol. Microbiol.">
        <title>The Global Catalogue of Microorganisms (GCM) 10K type strain sequencing project: providing services to taxonomists for standard genome sequencing and annotation.</title>
        <authorList>
            <consortium name="The Broad Institute Genomics Platform"/>
            <consortium name="The Broad Institute Genome Sequencing Center for Infectious Disease"/>
            <person name="Wu L."/>
            <person name="Ma J."/>
        </authorList>
    </citation>
    <scope>NUCLEOTIDE SEQUENCE [LARGE SCALE GENOMIC DNA]</scope>
    <source>
        <strain evidence="4">JCM 17919</strain>
    </source>
</reference>
<feature type="compositionally biased region" description="Low complexity" evidence="1">
    <location>
        <begin position="138"/>
        <end position="151"/>
    </location>
</feature>
<dbReference type="Proteomes" id="UP001501725">
    <property type="component" value="Unassembled WGS sequence"/>
</dbReference>
<keyword evidence="2" id="KW-0472">Membrane</keyword>
<evidence type="ECO:0000313" key="4">
    <source>
        <dbReference type="Proteomes" id="UP001501725"/>
    </source>
</evidence>
<evidence type="ECO:0000256" key="2">
    <source>
        <dbReference type="SAM" id="Phobius"/>
    </source>
</evidence>
<proteinExistence type="predicted"/>
<feature type="transmembrane region" description="Helical" evidence="2">
    <location>
        <begin position="42"/>
        <end position="61"/>
    </location>
</feature>
<feature type="compositionally biased region" description="Polar residues" evidence="1">
    <location>
        <begin position="102"/>
        <end position="119"/>
    </location>
</feature>
<sequence length="505" mass="52716">MQENNFEKQVQQKMGELRFEPTTPVWAAVEARIRKKKERRRLLFWMFFGVLLLGGAGAWLLQGRPSASNLAHTSAQLPQTQPTTTPGTQTAAPATPSATGAMSNGSNGPADAGTTTATKETVLPTVATATGEIAVARTATASPAPATRATSEGASKARMGAVSPVRASRNGRTAARRTTGPATAGPVPAQHHADRPGANITTTNTAATKATTTTATADPAPGTTEATRISTAKAPTAGVPAPGADSTNTAATTPQAPDVAAAAAPPAAPQHRKARPFQWRVWAGAGRSAFTSPGPGTKSSYDVVQNTGGGVGSGSGNPPLSGSFSYPTPDRDPAASFQAGVSLIYPLSRNVQLEASIGYHYLSTVQQVGAFRAETGSATPSNSARTYYSYGSQTSYRNQFHTLQLPLQLGWKPHPRVTLTGGASISWLVATNALRFDEGNGRSYKDDSEWQRTGVSLLGGARYQFWKKGARSIDAGPVLQYGLSPLERSTGKRFSYIGLQAGFQF</sequence>